<feature type="domain" description="Cytochrome c" evidence="7">
    <location>
        <begin position="120"/>
        <end position="203"/>
    </location>
</feature>
<evidence type="ECO:0000259" key="7">
    <source>
        <dbReference type="PROSITE" id="PS51007"/>
    </source>
</evidence>
<evidence type="ECO:0000313" key="8">
    <source>
        <dbReference type="EMBL" id="MBD8017496.1"/>
    </source>
</evidence>
<feature type="signal peptide" evidence="6">
    <location>
        <begin position="1"/>
        <end position="23"/>
    </location>
</feature>
<dbReference type="SUPFAM" id="SSF46626">
    <property type="entry name" value="Cytochrome c"/>
    <property type="match status" value="1"/>
</dbReference>
<keyword evidence="2 4" id="KW-0479">Metal-binding</keyword>
<reference evidence="8 9" key="1">
    <citation type="submission" date="2020-08" db="EMBL/GenBank/DDBJ databases">
        <title>A Genomic Blueprint of the Chicken Gut Microbiome.</title>
        <authorList>
            <person name="Gilroy R."/>
            <person name="Ravi A."/>
            <person name="Getino M."/>
            <person name="Pursley I."/>
            <person name="Horton D.L."/>
            <person name="Alikhan N.-F."/>
            <person name="Baker D."/>
            <person name="Gharbi K."/>
            <person name="Hall N."/>
            <person name="Watson M."/>
            <person name="Adriaenssens E.M."/>
            <person name="Foster-Nyarko E."/>
            <person name="Jarju S."/>
            <person name="Secka A."/>
            <person name="Antonio M."/>
            <person name="Oren A."/>
            <person name="Chaudhuri R."/>
            <person name="La Ragione R.M."/>
            <person name="Hildebrand F."/>
            <person name="Pallen M.J."/>
        </authorList>
    </citation>
    <scope>NUCLEOTIDE SEQUENCE [LARGE SCALE GENOMIC DNA]</scope>
    <source>
        <strain evidence="8 9">Sa1CVA4</strain>
    </source>
</reference>
<keyword evidence="1 4" id="KW-0349">Heme</keyword>
<evidence type="ECO:0000256" key="5">
    <source>
        <dbReference type="SAM" id="MobiDB-lite"/>
    </source>
</evidence>
<feature type="compositionally biased region" description="Low complexity" evidence="5">
    <location>
        <begin position="213"/>
        <end position="248"/>
    </location>
</feature>
<dbReference type="PROSITE" id="PS51257">
    <property type="entry name" value="PROKAR_LIPOPROTEIN"/>
    <property type="match status" value="1"/>
</dbReference>
<evidence type="ECO:0000256" key="2">
    <source>
        <dbReference type="ARBA" id="ARBA00022723"/>
    </source>
</evidence>
<proteinExistence type="predicted"/>
<dbReference type="InterPro" id="IPR036909">
    <property type="entry name" value="Cyt_c-like_dom_sf"/>
</dbReference>
<organism evidence="8 9">
    <name type="scientific">Kaistella pullorum</name>
    <dbReference type="NCBI Taxonomy" id="2763074"/>
    <lineage>
        <taxon>Bacteria</taxon>
        <taxon>Pseudomonadati</taxon>
        <taxon>Bacteroidota</taxon>
        <taxon>Flavobacteriia</taxon>
        <taxon>Flavobacteriales</taxon>
        <taxon>Weeksellaceae</taxon>
        <taxon>Chryseobacterium group</taxon>
        <taxon>Kaistella</taxon>
    </lineage>
</organism>
<dbReference type="PROSITE" id="PS51007">
    <property type="entry name" value="CYTC"/>
    <property type="match status" value="1"/>
</dbReference>
<evidence type="ECO:0000256" key="6">
    <source>
        <dbReference type="SAM" id="SignalP"/>
    </source>
</evidence>
<accession>A0ABR8WLE0</accession>
<keyword evidence="3 4" id="KW-0408">Iron</keyword>
<dbReference type="PANTHER" id="PTHR40394">
    <property type="entry name" value="LIPOPROTEIN-RELATED"/>
    <property type="match status" value="1"/>
</dbReference>
<dbReference type="RefSeq" id="WP_251832698.1">
    <property type="nucleotide sequence ID" value="NZ_JACSPS010000001.1"/>
</dbReference>
<dbReference type="InterPro" id="IPR009056">
    <property type="entry name" value="Cyt_c-like_dom"/>
</dbReference>
<evidence type="ECO:0000256" key="4">
    <source>
        <dbReference type="PROSITE-ProRule" id="PRU00433"/>
    </source>
</evidence>
<dbReference type="Proteomes" id="UP000626242">
    <property type="component" value="Unassembled WGS sequence"/>
</dbReference>
<dbReference type="Gene3D" id="1.10.760.10">
    <property type="entry name" value="Cytochrome c-like domain"/>
    <property type="match status" value="1"/>
</dbReference>
<sequence>MTKNIFKITAIVGFAAMALSSCSKENPPLVYFPDMYFPVAYDPLMKADDAYTDRENQNPAFVKNGGATGLRPVDGTVAQNADGVVSPAANSGMTVDMYNAGYDASKQITTSPLQAGNQQKDIERGKVLFNQACAACHGTGGDGQGPIVASGAYSGVPNYKDRELTVASVQYVIKHGRNAMGSYAGQLKPGDQWRVAMYVMNEFKGGLAAASPAVAGTTTSTPGAAAALTETPAPGAGSPAPTAQQGAGNASTNPKK</sequence>
<dbReference type="PANTHER" id="PTHR40394:SF2">
    <property type="entry name" value="QUINOL:CYTOCHROME C OXIDOREDUCTASE MEMBRANE PROTEIN"/>
    <property type="match status" value="1"/>
</dbReference>
<gene>
    <name evidence="8" type="ORF">H9628_03345</name>
</gene>
<dbReference type="Pfam" id="PF13442">
    <property type="entry name" value="Cytochrome_CBB3"/>
    <property type="match status" value="1"/>
</dbReference>
<feature type="chain" id="PRO_5045559475" evidence="6">
    <location>
        <begin position="24"/>
        <end position="256"/>
    </location>
</feature>
<keyword evidence="6" id="KW-0732">Signal</keyword>
<dbReference type="EMBL" id="JACSPS010000001">
    <property type="protein sequence ID" value="MBD8017496.1"/>
    <property type="molecule type" value="Genomic_DNA"/>
</dbReference>
<keyword evidence="9" id="KW-1185">Reference proteome</keyword>
<feature type="region of interest" description="Disordered" evidence="5">
    <location>
        <begin position="213"/>
        <end position="256"/>
    </location>
</feature>
<evidence type="ECO:0000256" key="1">
    <source>
        <dbReference type="ARBA" id="ARBA00022617"/>
    </source>
</evidence>
<evidence type="ECO:0000256" key="3">
    <source>
        <dbReference type="ARBA" id="ARBA00023004"/>
    </source>
</evidence>
<evidence type="ECO:0000313" key="9">
    <source>
        <dbReference type="Proteomes" id="UP000626242"/>
    </source>
</evidence>
<name>A0ABR8WLE0_9FLAO</name>
<protein>
    <submittedName>
        <fullName evidence="8">Cytochrome c</fullName>
    </submittedName>
</protein>
<comment type="caution">
    <text evidence="8">The sequence shown here is derived from an EMBL/GenBank/DDBJ whole genome shotgun (WGS) entry which is preliminary data.</text>
</comment>